<name>A0A0R3S457_9BILA</name>
<evidence type="ECO:0000313" key="3">
    <source>
        <dbReference type="WBParaSite" id="EEL_0000956501-mRNA-1"/>
    </source>
</evidence>
<feature type="compositionally biased region" description="Polar residues" evidence="1">
    <location>
        <begin position="105"/>
        <end position="126"/>
    </location>
</feature>
<dbReference type="AlphaFoldDB" id="A0A0R3S457"/>
<reference evidence="3" key="1">
    <citation type="submission" date="2017-02" db="UniProtKB">
        <authorList>
            <consortium name="WormBaseParasite"/>
        </authorList>
    </citation>
    <scope>IDENTIFICATION</scope>
</reference>
<proteinExistence type="predicted"/>
<evidence type="ECO:0000256" key="1">
    <source>
        <dbReference type="SAM" id="MobiDB-lite"/>
    </source>
</evidence>
<evidence type="ECO:0000313" key="2">
    <source>
        <dbReference type="Proteomes" id="UP000050640"/>
    </source>
</evidence>
<dbReference type="WBParaSite" id="EEL_0000956501-mRNA-1">
    <property type="protein sequence ID" value="EEL_0000956501-mRNA-1"/>
    <property type="gene ID" value="EEL_0000956501"/>
</dbReference>
<protein>
    <submittedName>
        <fullName evidence="3">Uncharacterized protein</fullName>
    </submittedName>
</protein>
<dbReference type="Proteomes" id="UP000050640">
    <property type="component" value="Unplaced"/>
</dbReference>
<organism evidence="2 3">
    <name type="scientific">Elaeophora elaphi</name>
    <dbReference type="NCBI Taxonomy" id="1147741"/>
    <lineage>
        <taxon>Eukaryota</taxon>
        <taxon>Metazoa</taxon>
        <taxon>Ecdysozoa</taxon>
        <taxon>Nematoda</taxon>
        <taxon>Chromadorea</taxon>
        <taxon>Rhabditida</taxon>
        <taxon>Spirurina</taxon>
        <taxon>Spiruromorpha</taxon>
        <taxon>Filarioidea</taxon>
        <taxon>Onchocercidae</taxon>
        <taxon>Elaeophora</taxon>
    </lineage>
</organism>
<feature type="region of interest" description="Disordered" evidence="1">
    <location>
        <begin position="105"/>
        <end position="129"/>
    </location>
</feature>
<keyword evidence="2" id="KW-1185">Reference proteome</keyword>
<sequence length="194" mass="21595">MVNKNIAFDLILTNHDQLQQSQQPVAVTHGIIGEKRRYESIASKLRFGRETPKSPSSPIATRLRSYNKNTLLGSGNSDSPRETLVAARRQPVKVIIHNPGVRRSSLASTTTNYHHSHQQSNKTDSANELDALPTHPLKRGRMISSGRPSLDFEKMRERLVVSSVCGIGSQEFVDSAMGNSDKDIEKRKVSALFY</sequence>
<accession>A0A0R3S457</accession>